<feature type="domain" description="EF-hand" evidence="9">
    <location>
        <begin position="428"/>
        <end position="463"/>
    </location>
</feature>
<dbReference type="PROSITE" id="PS50222">
    <property type="entry name" value="EF_HAND_2"/>
    <property type="match status" value="5"/>
</dbReference>
<dbReference type="GO" id="GO:0012505">
    <property type="term" value="C:endomembrane system"/>
    <property type="evidence" value="ECO:0007669"/>
    <property type="project" value="UniProtKB-SubCell"/>
</dbReference>
<dbReference type="PANTHER" id="PTHR46735:SF3">
    <property type="entry name" value="CALPAIN SMALL SUBUNIT 1-RELATED"/>
    <property type="match status" value="1"/>
</dbReference>
<keyword evidence="5" id="KW-0677">Repeat</keyword>
<feature type="domain" description="EF-hand" evidence="9">
    <location>
        <begin position="464"/>
        <end position="499"/>
    </location>
</feature>
<gene>
    <name evidence="10" type="ORF">PGLA2088_LOCUS25439</name>
</gene>
<name>A0A813K0P7_POLGL</name>
<evidence type="ECO:0000256" key="7">
    <source>
        <dbReference type="ARBA" id="ARBA00023136"/>
    </source>
</evidence>
<protein>
    <recommendedName>
        <fullName evidence="9">EF-hand domain-containing protein</fullName>
    </recommendedName>
</protein>
<feature type="region of interest" description="Disordered" evidence="8">
    <location>
        <begin position="1"/>
        <end position="25"/>
    </location>
</feature>
<dbReference type="GO" id="GO:0005737">
    <property type="term" value="C:cytoplasm"/>
    <property type="evidence" value="ECO:0007669"/>
    <property type="project" value="UniProtKB-SubCell"/>
</dbReference>
<comment type="caution">
    <text evidence="10">The sequence shown here is derived from an EMBL/GenBank/DDBJ whole genome shotgun (WGS) entry which is preliminary data.</text>
</comment>
<evidence type="ECO:0000256" key="2">
    <source>
        <dbReference type="ARBA" id="ARBA00004496"/>
    </source>
</evidence>
<evidence type="ECO:0000313" key="11">
    <source>
        <dbReference type="Proteomes" id="UP000626109"/>
    </source>
</evidence>
<dbReference type="InterPro" id="IPR002048">
    <property type="entry name" value="EF_hand_dom"/>
</dbReference>
<dbReference type="PANTHER" id="PTHR46735">
    <property type="entry name" value="CALPAIN, SMALL SUBUNIT 1 A-RELATED"/>
    <property type="match status" value="1"/>
</dbReference>
<feature type="domain" description="EF-hand" evidence="9">
    <location>
        <begin position="313"/>
        <end position="348"/>
    </location>
</feature>
<organism evidence="10 11">
    <name type="scientific">Polarella glacialis</name>
    <name type="common">Dinoflagellate</name>
    <dbReference type="NCBI Taxonomy" id="89957"/>
    <lineage>
        <taxon>Eukaryota</taxon>
        <taxon>Sar</taxon>
        <taxon>Alveolata</taxon>
        <taxon>Dinophyceae</taxon>
        <taxon>Suessiales</taxon>
        <taxon>Suessiaceae</taxon>
        <taxon>Polarella</taxon>
    </lineage>
</organism>
<keyword evidence="3" id="KW-0963">Cytoplasm</keyword>
<comment type="subcellular location">
    <subcellularLocation>
        <location evidence="2">Cytoplasm</location>
    </subcellularLocation>
    <subcellularLocation>
        <location evidence="1">Endomembrane system</location>
    </subcellularLocation>
</comment>
<evidence type="ECO:0000256" key="6">
    <source>
        <dbReference type="ARBA" id="ARBA00022837"/>
    </source>
</evidence>
<dbReference type="SUPFAM" id="SSF47473">
    <property type="entry name" value="EF-hand"/>
    <property type="match status" value="2"/>
</dbReference>
<dbReference type="EMBL" id="CAJNNW010026738">
    <property type="protein sequence ID" value="CAE8687365.1"/>
    <property type="molecule type" value="Genomic_DNA"/>
</dbReference>
<proteinExistence type="predicted"/>
<dbReference type="PROSITE" id="PS00018">
    <property type="entry name" value="EF_HAND_1"/>
    <property type="match status" value="3"/>
</dbReference>
<evidence type="ECO:0000259" key="9">
    <source>
        <dbReference type="PROSITE" id="PS50222"/>
    </source>
</evidence>
<sequence>MLPTIQNVSPPTSPRGSMKRGLLGDANQDPMAKHARLSNPEFLAAFRAFDPANTGFMDISGLNSALQAVKVSVEAGTQHCLQNRPFQASTCCFLLARFGTGGRLTAYQWCELLDYLQNLKSIFMQVDADHSGAIEFAELHRAFQVSGVHIDPAVVVEVGKSYDGNGDGGLEFDEFVQMRLEWDYYVNAWDQSTQGGATIAPQQLLDVLEKIKLSVEPLGALLGSQEGVPLATARGIVYASQFGQHKPFHINTCERLIVRFGQGCPFLNFGQFCSMMVFLKEMKAAFSSVDSNGSGGLNMAELCNVFTRAGLNLPDQLIMQIGQSFDSDNSGEIEFDEFIQIAAEWQEMLGLQGRFVGSQGAATLNVEELQQLLGSVRVFYQVINGAVQSLRAFSLNTCRWLIAKFGTCQVGDRFARGVSYPEFLSLVQYLKECYEVFLRFDVDRSASVNLSELCALLAACSLSLSPEAVDNIRLSYDKDQSGTLEFDEFVEMLLEVQLYDQCFTAREQHPSILSPLNTANPILGQQLSATQGPGLVTLDRSAFFAMVYALPRSS</sequence>
<dbReference type="Gene3D" id="1.10.238.10">
    <property type="entry name" value="EF-hand"/>
    <property type="match status" value="3"/>
</dbReference>
<reference evidence="10" key="1">
    <citation type="submission" date="2021-02" db="EMBL/GenBank/DDBJ databases">
        <authorList>
            <person name="Dougan E. K."/>
            <person name="Rhodes N."/>
            <person name="Thang M."/>
            <person name="Chan C."/>
        </authorList>
    </citation>
    <scope>NUCLEOTIDE SEQUENCE</scope>
</reference>
<evidence type="ECO:0000256" key="1">
    <source>
        <dbReference type="ARBA" id="ARBA00004308"/>
    </source>
</evidence>
<dbReference type="InterPro" id="IPR018247">
    <property type="entry name" value="EF_Hand_1_Ca_BS"/>
</dbReference>
<dbReference type="Pfam" id="PF13499">
    <property type="entry name" value="EF-hand_7"/>
    <property type="match status" value="2"/>
</dbReference>
<evidence type="ECO:0000256" key="3">
    <source>
        <dbReference type="ARBA" id="ARBA00022490"/>
    </source>
</evidence>
<evidence type="ECO:0000256" key="4">
    <source>
        <dbReference type="ARBA" id="ARBA00022723"/>
    </source>
</evidence>
<dbReference type="SMART" id="SM00054">
    <property type="entry name" value="EFh"/>
    <property type="match status" value="7"/>
</dbReference>
<feature type="domain" description="EF-hand" evidence="9">
    <location>
        <begin position="277"/>
        <end position="312"/>
    </location>
</feature>
<evidence type="ECO:0000313" key="10">
    <source>
        <dbReference type="EMBL" id="CAE8687365.1"/>
    </source>
</evidence>
<feature type="domain" description="EF-hand" evidence="9">
    <location>
        <begin position="114"/>
        <end position="149"/>
    </location>
</feature>
<dbReference type="InterPro" id="IPR011992">
    <property type="entry name" value="EF-hand-dom_pair"/>
</dbReference>
<keyword evidence="7" id="KW-0472">Membrane</keyword>
<dbReference type="AlphaFoldDB" id="A0A813K0P7"/>
<evidence type="ECO:0000256" key="8">
    <source>
        <dbReference type="SAM" id="MobiDB-lite"/>
    </source>
</evidence>
<dbReference type="GO" id="GO:0005509">
    <property type="term" value="F:calcium ion binding"/>
    <property type="evidence" value="ECO:0007669"/>
    <property type="project" value="InterPro"/>
</dbReference>
<evidence type="ECO:0000256" key="5">
    <source>
        <dbReference type="ARBA" id="ARBA00022737"/>
    </source>
</evidence>
<accession>A0A813K0P7</accession>
<keyword evidence="6" id="KW-0106">Calcium</keyword>
<dbReference type="Proteomes" id="UP000626109">
    <property type="component" value="Unassembled WGS sequence"/>
</dbReference>
<feature type="compositionally biased region" description="Polar residues" evidence="8">
    <location>
        <begin position="1"/>
        <end position="10"/>
    </location>
</feature>
<keyword evidence="4" id="KW-0479">Metal-binding</keyword>